<feature type="domain" description="DinB-like" evidence="1">
    <location>
        <begin position="12"/>
        <end position="138"/>
    </location>
</feature>
<dbReference type="InterPro" id="IPR034660">
    <property type="entry name" value="DinB/YfiT-like"/>
</dbReference>
<dbReference type="InterPro" id="IPR024775">
    <property type="entry name" value="DinB-like"/>
</dbReference>
<proteinExistence type="predicted"/>
<accession>A0ABW4YJ64</accession>
<dbReference type="Gene3D" id="1.20.120.450">
    <property type="entry name" value="dinb family like domain"/>
    <property type="match status" value="1"/>
</dbReference>
<dbReference type="EMBL" id="JBHUHO010000024">
    <property type="protein sequence ID" value="MFD2115733.1"/>
    <property type="molecule type" value="Genomic_DNA"/>
</dbReference>
<protein>
    <submittedName>
        <fullName evidence="2">DinB family protein</fullName>
    </submittedName>
</protein>
<organism evidence="2 3">
    <name type="scientific">Paenibacillus yanchengensis</name>
    <dbReference type="NCBI Taxonomy" id="2035833"/>
    <lineage>
        <taxon>Bacteria</taxon>
        <taxon>Bacillati</taxon>
        <taxon>Bacillota</taxon>
        <taxon>Bacilli</taxon>
        <taxon>Bacillales</taxon>
        <taxon>Paenibacillaceae</taxon>
        <taxon>Paenibacillus</taxon>
    </lineage>
</organism>
<comment type="caution">
    <text evidence="2">The sequence shown here is derived from an EMBL/GenBank/DDBJ whole genome shotgun (WGS) entry which is preliminary data.</text>
</comment>
<evidence type="ECO:0000313" key="3">
    <source>
        <dbReference type="Proteomes" id="UP001597362"/>
    </source>
</evidence>
<keyword evidence="3" id="KW-1185">Reference proteome</keyword>
<reference evidence="3" key="1">
    <citation type="journal article" date="2019" name="Int. J. Syst. Evol. Microbiol.">
        <title>The Global Catalogue of Microorganisms (GCM) 10K type strain sequencing project: providing services to taxonomists for standard genome sequencing and annotation.</title>
        <authorList>
            <consortium name="The Broad Institute Genomics Platform"/>
            <consortium name="The Broad Institute Genome Sequencing Center for Infectious Disease"/>
            <person name="Wu L."/>
            <person name="Ma J."/>
        </authorList>
    </citation>
    <scope>NUCLEOTIDE SEQUENCE [LARGE SCALE GENOMIC DNA]</scope>
    <source>
        <strain evidence="3">GH52</strain>
    </source>
</reference>
<evidence type="ECO:0000313" key="2">
    <source>
        <dbReference type="EMBL" id="MFD2115733.1"/>
    </source>
</evidence>
<gene>
    <name evidence="2" type="ORF">ACFSJH_08330</name>
</gene>
<name>A0ABW4YJ64_9BACL</name>
<dbReference type="SUPFAM" id="SSF109854">
    <property type="entry name" value="DinB/YfiT-like putative metalloenzymes"/>
    <property type="match status" value="1"/>
</dbReference>
<dbReference type="Proteomes" id="UP001597362">
    <property type="component" value="Unassembled WGS sequence"/>
</dbReference>
<dbReference type="RefSeq" id="WP_377771372.1">
    <property type="nucleotide sequence ID" value="NZ_JBHUHO010000024.1"/>
</dbReference>
<evidence type="ECO:0000259" key="1">
    <source>
        <dbReference type="Pfam" id="PF12867"/>
    </source>
</evidence>
<sequence>METVLPVWQTIQQRFYKLVSGIPQSDLELGLDSVTIVSLIRHTAEAEFIFMEWFFGQPTPEHVKERMSRKQSEVSESVESVEQLLELLQLSNENIMSAMRNLPEDAWHKPVESPMGASTPLEAIGRLMYHAGIHAGQISLIQKVERSNQK</sequence>
<dbReference type="Pfam" id="PF12867">
    <property type="entry name" value="DinB_2"/>
    <property type="match status" value="1"/>
</dbReference>